<evidence type="ECO:0000256" key="4">
    <source>
        <dbReference type="SAM" id="MobiDB-lite"/>
    </source>
</evidence>
<feature type="active site" description="Proton donor/acceptor" evidence="2">
    <location>
        <position position="96"/>
    </location>
</feature>
<dbReference type="PANTHER" id="PTHR46517:SF1">
    <property type="entry name" value="FRUCTOSE-2,6-BISPHOSPHATASE TIGAR"/>
    <property type="match status" value="1"/>
</dbReference>
<evidence type="ECO:0000256" key="3">
    <source>
        <dbReference type="PIRSR" id="PIRSR613078-2"/>
    </source>
</evidence>
<dbReference type="Pfam" id="PF00300">
    <property type="entry name" value="His_Phos_1"/>
    <property type="match status" value="1"/>
</dbReference>
<feature type="active site" description="Tele-phosphohistidine intermediate" evidence="2">
    <location>
        <position position="18"/>
    </location>
</feature>
<feature type="region of interest" description="Disordered" evidence="4">
    <location>
        <begin position="254"/>
        <end position="304"/>
    </location>
</feature>
<dbReference type="HOGENOM" id="CLU_033323_0_1_1"/>
<dbReference type="InterPro" id="IPR051695">
    <property type="entry name" value="Phosphoglycerate_Mutase"/>
</dbReference>
<dbReference type="OrthoDB" id="354304at2759"/>
<proteinExistence type="predicted"/>
<evidence type="ECO:0000256" key="1">
    <source>
        <dbReference type="ARBA" id="ARBA00022801"/>
    </source>
</evidence>
<dbReference type="CDD" id="cd07067">
    <property type="entry name" value="HP_PGM_like"/>
    <property type="match status" value="1"/>
</dbReference>
<dbReference type="Gene3D" id="3.40.50.1240">
    <property type="entry name" value="Phosphoglycerate mutase-like"/>
    <property type="match status" value="1"/>
</dbReference>
<evidence type="ECO:0000313" key="5">
    <source>
        <dbReference type="EMBL" id="KIP05189.1"/>
    </source>
</evidence>
<organism evidence="5 6">
    <name type="scientific">Phlebiopsis gigantea (strain 11061_1 CR5-6)</name>
    <name type="common">White-rot fungus</name>
    <name type="synonym">Peniophora gigantea</name>
    <dbReference type="NCBI Taxonomy" id="745531"/>
    <lineage>
        <taxon>Eukaryota</taxon>
        <taxon>Fungi</taxon>
        <taxon>Dikarya</taxon>
        <taxon>Basidiomycota</taxon>
        <taxon>Agaricomycotina</taxon>
        <taxon>Agaricomycetes</taxon>
        <taxon>Polyporales</taxon>
        <taxon>Phanerochaetaceae</taxon>
        <taxon>Phlebiopsis</taxon>
    </lineage>
</organism>
<dbReference type="InterPro" id="IPR029033">
    <property type="entry name" value="His_PPase_superfam"/>
</dbReference>
<dbReference type="EMBL" id="KN840551">
    <property type="protein sequence ID" value="KIP05189.1"/>
    <property type="molecule type" value="Genomic_DNA"/>
</dbReference>
<dbReference type="GO" id="GO:0045820">
    <property type="term" value="P:negative regulation of glycolytic process"/>
    <property type="evidence" value="ECO:0007669"/>
    <property type="project" value="TreeGrafter"/>
</dbReference>
<name>A0A0C3NJS2_PHLG1</name>
<dbReference type="SMART" id="SM00855">
    <property type="entry name" value="PGAM"/>
    <property type="match status" value="1"/>
</dbReference>
<dbReference type="STRING" id="745531.A0A0C3NJS2"/>
<protein>
    <recommendedName>
        <fullName evidence="7">Phosphoglycerate mutase-like protein</fullName>
    </recommendedName>
</protein>
<sequence length="304" mass="33723">MVTLRQPKLTVYSLEVRHGESLDNLKSVWAGWKDAPLSNHGKCSTQARAAGQSLSNVHFTAIYASDLLRAYTTAQAIHEAQSEPKPPLTKSTLLREQHWGIAEGQPWLLGTKPGISVEEHFAQGIYPVLHERWQKFPEGESLEDVVKRAEKAIDEFVMTHVWEAARQGRKNTHIALVSHGICISELIPVLVMKDASGQHPGHRWRGLLNTAWTRITVNVKGSKEGEPMAFTENNLPPLDVQVTDFNRSDHLASMKRQKGGIGSSAYDPKQQDIRSFFGGSAKPTAPEGRSESNAHDEADIEISE</sequence>
<dbReference type="GO" id="GO:0005829">
    <property type="term" value="C:cytosol"/>
    <property type="evidence" value="ECO:0007669"/>
    <property type="project" value="TreeGrafter"/>
</dbReference>
<dbReference type="GO" id="GO:0043456">
    <property type="term" value="P:regulation of pentose-phosphate shunt"/>
    <property type="evidence" value="ECO:0007669"/>
    <property type="project" value="TreeGrafter"/>
</dbReference>
<feature type="binding site" evidence="3">
    <location>
        <position position="69"/>
    </location>
    <ligand>
        <name>substrate</name>
    </ligand>
</feature>
<dbReference type="AlphaFoldDB" id="A0A0C3NJS2"/>
<evidence type="ECO:0000313" key="6">
    <source>
        <dbReference type="Proteomes" id="UP000053257"/>
    </source>
</evidence>
<reference evidence="5 6" key="1">
    <citation type="journal article" date="2014" name="PLoS Genet.">
        <title>Analysis of the Phlebiopsis gigantea genome, transcriptome and secretome provides insight into its pioneer colonization strategies of wood.</title>
        <authorList>
            <person name="Hori C."/>
            <person name="Ishida T."/>
            <person name="Igarashi K."/>
            <person name="Samejima M."/>
            <person name="Suzuki H."/>
            <person name="Master E."/>
            <person name="Ferreira P."/>
            <person name="Ruiz-Duenas F.J."/>
            <person name="Held B."/>
            <person name="Canessa P."/>
            <person name="Larrondo L.F."/>
            <person name="Schmoll M."/>
            <person name="Druzhinina I.S."/>
            <person name="Kubicek C.P."/>
            <person name="Gaskell J.A."/>
            <person name="Kersten P."/>
            <person name="St John F."/>
            <person name="Glasner J."/>
            <person name="Sabat G."/>
            <person name="Splinter BonDurant S."/>
            <person name="Syed K."/>
            <person name="Yadav J."/>
            <person name="Mgbeahuruike A.C."/>
            <person name="Kovalchuk A."/>
            <person name="Asiegbu F.O."/>
            <person name="Lackner G."/>
            <person name="Hoffmeister D."/>
            <person name="Rencoret J."/>
            <person name="Gutierrez A."/>
            <person name="Sun H."/>
            <person name="Lindquist E."/>
            <person name="Barry K."/>
            <person name="Riley R."/>
            <person name="Grigoriev I.V."/>
            <person name="Henrissat B."/>
            <person name="Kues U."/>
            <person name="Berka R.M."/>
            <person name="Martinez A.T."/>
            <person name="Covert S.F."/>
            <person name="Blanchette R.A."/>
            <person name="Cullen D."/>
        </authorList>
    </citation>
    <scope>NUCLEOTIDE SEQUENCE [LARGE SCALE GENOMIC DNA]</scope>
    <source>
        <strain evidence="5 6">11061_1 CR5-6</strain>
    </source>
</reference>
<feature type="compositionally biased region" description="Basic and acidic residues" evidence="4">
    <location>
        <begin position="288"/>
        <end position="297"/>
    </location>
</feature>
<dbReference type="GO" id="GO:0004331">
    <property type="term" value="F:fructose-2,6-bisphosphate 2-phosphatase activity"/>
    <property type="evidence" value="ECO:0007669"/>
    <property type="project" value="TreeGrafter"/>
</dbReference>
<dbReference type="Proteomes" id="UP000053257">
    <property type="component" value="Unassembled WGS sequence"/>
</dbReference>
<gene>
    <name evidence="5" type="ORF">PHLGIDRAFT_108613</name>
</gene>
<accession>A0A0C3NJS2</accession>
<dbReference type="SUPFAM" id="SSF53254">
    <property type="entry name" value="Phosphoglycerate mutase-like"/>
    <property type="match status" value="1"/>
</dbReference>
<keyword evidence="1" id="KW-0378">Hydrolase</keyword>
<dbReference type="PANTHER" id="PTHR46517">
    <property type="entry name" value="FRUCTOSE-2,6-BISPHOSPHATASE TIGAR"/>
    <property type="match status" value="1"/>
</dbReference>
<feature type="binding site" evidence="3">
    <location>
        <begin position="17"/>
        <end position="24"/>
    </location>
    <ligand>
        <name>substrate</name>
    </ligand>
</feature>
<keyword evidence="6" id="KW-1185">Reference proteome</keyword>
<evidence type="ECO:0008006" key="7">
    <source>
        <dbReference type="Google" id="ProtNLM"/>
    </source>
</evidence>
<dbReference type="InterPro" id="IPR013078">
    <property type="entry name" value="His_Pase_superF_clade-1"/>
</dbReference>
<evidence type="ECO:0000256" key="2">
    <source>
        <dbReference type="PIRSR" id="PIRSR613078-1"/>
    </source>
</evidence>